<sequence>RGEVMAYEQVTLYGLPLVARRRVGYARAEPAVARELFIRHALVEGHWQTRHHFFRDNARLRAELEKLEERARRRDLLVGDDDVFAFYDVRIPADVVSARRFDAWWKRQRHQTPDLLTFDRDDLLRTDDDDADRPDTWQTGDVALDLTYRFEPGAADDGVTVHVPIDVLARLGGDEFAWQVPALREELVTALIRSLPKELRRNFIPAPDTARAVLARIDPDSEPLLAALQRELRRGTGVLVPVDAFELNKLPSHLRVTFAVESADGAEIARGKNLQALQQQLTTRTRHAVAQAVAGELERTELRNWPEDLDELPRVVERTVGGRAVQGFPAFVAAGRAVELRMFATAAEQDRAMAPGMRRLLRLSVTSPVKAVERQLGPRTRLALGANPDGSLSALLDDCADAAVDALAPAPVWTRQEFAVLRSRVGGALVSTTVDIVGRVEKALSAAQEVQLVLPAQPPPAQAKAIADVGAQLSRLLPPGFVTATGYAHLADLTRYLTAIRRRLDRLPYAIEADRERMQRVQAVQHAYDELVHALPSVRATIADVRGIARQLEELRVSLWAQQLGTPRPVSEQRIYRAIDAMRSSTSTG</sequence>
<evidence type="ECO:0000313" key="3">
    <source>
        <dbReference type="EMBL" id="KAA1246987.1"/>
    </source>
</evidence>
<organism evidence="3 4">
    <name type="scientific">Mycobacterium simiae</name>
    <name type="common">Mycobacterium habana</name>
    <dbReference type="NCBI Taxonomy" id="1784"/>
    <lineage>
        <taxon>Bacteria</taxon>
        <taxon>Bacillati</taxon>
        <taxon>Actinomycetota</taxon>
        <taxon>Actinomycetes</taxon>
        <taxon>Mycobacteriales</taxon>
        <taxon>Mycobacteriaceae</taxon>
        <taxon>Mycobacterium</taxon>
        <taxon>Mycobacterium simiae complex</taxon>
    </lineage>
</organism>
<evidence type="ECO:0000256" key="1">
    <source>
        <dbReference type="SAM" id="Coils"/>
    </source>
</evidence>
<keyword evidence="1" id="KW-0175">Coiled coil</keyword>
<protein>
    <submittedName>
        <fullName evidence="3">DUF3418 domain-containing protein</fullName>
    </submittedName>
</protein>
<dbReference type="OrthoDB" id="9805617at2"/>
<evidence type="ECO:0000259" key="2">
    <source>
        <dbReference type="Pfam" id="PF11898"/>
    </source>
</evidence>
<accession>A0A5B1BEF4</accession>
<gene>
    <name evidence="3" type="ORF">F0Q45_22895</name>
</gene>
<dbReference type="EMBL" id="VTZN01000210">
    <property type="protein sequence ID" value="KAA1246987.1"/>
    <property type="molecule type" value="Genomic_DNA"/>
</dbReference>
<comment type="caution">
    <text evidence="3">The sequence shown here is derived from an EMBL/GenBank/DDBJ whole genome shotgun (WGS) entry which is preliminary data.</text>
</comment>
<dbReference type="Proteomes" id="UP000324701">
    <property type="component" value="Unassembled WGS sequence"/>
</dbReference>
<keyword evidence="4" id="KW-1185">Reference proteome</keyword>
<feature type="domain" description="RNA helicase HrpA C-terminal" evidence="2">
    <location>
        <begin position="1"/>
        <end position="580"/>
    </location>
</feature>
<feature type="coiled-coil region" evidence="1">
    <location>
        <begin position="50"/>
        <end position="77"/>
    </location>
</feature>
<dbReference type="AlphaFoldDB" id="A0A5B1BEF4"/>
<name>A0A5B1BEF4_MYCSI</name>
<dbReference type="RefSeq" id="WP_149656092.1">
    <property type="nucleotide sequence ID" value="NZ_VTZN01000210.1"/>
</dbReference>
<proteinExistence type="predicted"/>
<feature type="non-terminal residue" evidence="3">
    <location>
        <position position="1"/>
    </location>
</feature>
<dbReference type="InterPro" id="IPR024590">
    <property type="entry name" value="HrpA_C"/>
</dbReference>
<dbReference type="Pfam" id="PF11898">
    <property type="entry name" value="DUF3418"/>
    <property type="match status" value="1"/>
</dbReference>
<reference evidence="3 4" key="1">
    <citation type="submission" date="2019-09" db="EMBL/GenBank/DDBJ databases">
        <title>Report of infection by Mycobacterium simiae a patient suffering from pulmonary tuberculosis.</title>
        <authorList>
            <person name="Mohanty P.S."/>
            <person name="Bansal A.K."/>
            <person name="Singh H."/>
            <person name="Sharma S."/>
            <person name="Patil S.A."/>
            <person name="Upadhaya P."/>
            <person name="Singh P.K."/>
            <person name="Kumar D."/>
            <person name="Kumar S."/>
            <person name="Singh R.K."/>
            <person name="Chaudhary B."/>
        </authorList>
    </citation>
    <scope>NUCLEOTIDE SEQUENCE [LARGE SCALE GENOMIC DNA]</scope>
    <source>
        <strain evidence="3 4">JAL-560-SIM</strain>
    </source>
</reference>
<evidence type="ECO:0000313" key="4">
    <source>
        <dbReference type="Proteomes" id="UP000324701"/>
    </source>
</evidence>